<dbReference type="EMBL" id="FN647746">
    <property type="protein sequence ID" value="CBJ28452.1"/>
    <property type="molecule type" value="Genomic_DNA"/>
</dbReference>
<dbReference type="AlphaFoldDB" id="D7FH81"/>
<gene>
    <name evidence="1" type="ORF">Esi_0106_0022</name>
</gene>
<dbReference type="InterPro" id="IPR051251">
    <property type="entry name" value="STK_FNIP-Repeat"/>
</dbReference>
<dbReference type="OrthoDB" id="10478978at2759"/>
<accession>D7FH81</accession>
<evidence type="ECO:0000313" key="1">
    <source>
        <dbReference type="EMBL" id="CBJ28452.1"/>
    </source>
</evidence>
<reference evidence="1 2" key="1">
    <citation type="journal article" date="2010" name="Nature">
        <title>The Ectocarpus genome and the independent evolution of multicellularity in brown algae.</title>
        <authorList>
            <person name="Cock J.M."/>
            <person name="Sterck L."/>
            <person name="Rouze P."/>
            <person name="Scornet D."/>
            <person name="Allen A.E."/>
            <person name="Amoutzias G."/>
            <person name="Anthouard V."/>
            <person name="Artiguenave F."/>
            <person name="Aury J.M."/>
            <person name="Badger J.H."/>
            <person name="Beszteri B."/>
            <person name="Billiau K."/>
            <person name="Bonnet E."/>
            <person name="Bothwell J.H."/>
            <person name="Bowler C."/>
            <person name="Boyen C."/>
            <person name="Brownlee C."/>
            <person name="Carrano C.J."/>
            <person name="Charrier B."/>
            <person name="Cho G.Y."/>
            <person name="Coelho S.M."/>
            <person name="Collen J."/>
            <person name="Corre E."/>
            <person name="Da Silva C."/>
            <person name="Delage L."/>
            <person name="Delaroque N."/>
            <person name="Dittami S.M."/>
            <person name="Doulbeau S."/>
            <person name="Elias M."/>
            <person name="Farnham G."/>
            <person name="Gachon C.M."/>
            <person name="Gschloessl B."/>
            <person name="Heesch S."/>
            <person name="Jabbari K."/>
            <person name="Jubin C."/>
            <person name="Kawai H."/>
            <person name="Kimura K."/>
            <person name="Kloareg B."/>
            <person name="Kupper F.C."/>
            <person name="Lang D."/>
            <person name="Le Bail A."/>
            <person name="Leblanc C."/>
            <person name="Lerouge P."/>
            <person name="Lohr M."/>
            <person name="Lopez P.J."/>
            <person name="Martens C."/>
            <person name="Maumus F."/>
            <person name="Michel G."/>
            <person name="Miranda-Saavedra D."/>
            <person name="Morales J."/>
            <person name="Moreau H."/>
            <person name="Motomura T."/>
            <person name="Nagasato C."/>
            <person name="Napoli C.A."/>
            <person name="Nelson D.R."/>
            <person name="Nyvall-Collen P."/>
            <person name="Peters A.F."/>
            <person name="Pommier C."/>
            <person name="Potin P."/>
            <person name="Poulain J."/>
            <person name="Quesneville H."/>
            <person name="Read B."/>
            <person name="Rensing S.A."/>
            <person name="Ritter A."/>
            <person name="Rousvoal S."/>
            <person name="Samanta M."/>
            <person name="Samson G."/>
            <person name="Schroeder D.C."/>
            <person name="Segurens B."/>
            <person name="Strittmatter M."/>
            <person name="Tonon T."/>
            <person name="Tregear J.W."/>
            <person name="Valentin K."/>
            <person name="von Dassow P."/>
            <person name="Yamagishi T."/>
            <person name="Van de Peer Y."/>
            <person name="Wincker P."/>
        </authorList>
    </citation>
    <scope>NUCLEOTIDE SEQUENCE [LARGE SCALE GENOMIC DNA]</scope>
    <source>
        <strain evidence="2">Ec32 / CCAP1310/4</strain>
    </source>
</reference>
<name>D7FH81_ECTSI</name>
<dbReference type="PANTHER" id="PTHR32134:SF92">
    <property type="entry name" value="FNIP REPEAT-CONTAINING PROTEIN"/>
    <property type="match status" value="1"/>
</dbReference>
<proteinExistence type="predicted"/>
<protein>
    <submittedName>
        <fullName evidence="1">Uncharacterized protein</fullName>
    </submittedName>
</protein>
<sequence>MDHHEETGLTHNPCLSSLIVALNETCDGTSWYTSTKELQRASLEFCIACRNYPIMHLKVDPQIPRNLLAAADAPPPHPKRLCWTRVPRLRARSVTWNMRAAAELGNPIFAITDVDCLEFGGTFDGSLEAVTWPRRLKMIEFLYTSPFNQPLELIKWPESLQHLVLGGDFNHSINDVEWPPSLHELGFGYSFNQPIDRTGLPPPLQKISFAK</sequence>
<dbReference type="Pfam" id="PF05725">
    <property type="entry name" value="FNIP"/>
    <property type="match status" value="1"/>
</dbReference>
<keyword evidence="2" id="KW-1185">Reference proteome</keyword>
<organism evidence="1 2">
    <name type="scientific">Ectocarpus siliculosus</name>
    <name type="common">Brown alga</name>
    <name type="synonym">Conferva siliculosa</name>
    <dbReference type="NCBI Taxonomy" id="2880"/>
    <lineage>
        <taxon>Eukaryota</taxon>
        <taxon>Sar</taxon>
        <taxon>Stramenopiles</taxon>
        <taxon>Ochrophyta</taxon>
        <taxon>PX clade</taxon>
        <taxon>Phaeophyceae</taxon>
        <taxon>Ectocarpales</taxon>
        <taxon>Ectocarpaceae</taxon>
        <taxon>Ectocarpus</taxon>
    </lineage>
</organism>
<dbReference type="InParanoid" id="D7FH81"/>
<evidence type="ECO:0000313" key="2">
    <source>
        <dbReference type="Proteomes" id="UP000002630"/>
    </source>
</evidence>
<dbReference type="PANTHER" id="PTHR32134">
    <property type="entry name" value="FNIP REPEAT-CONTAINING PROTEIN"/>
    <property type="match status" value="1"/>
</dbReference>
<dbReference type="Proteomes" id="UP000002630">
    <property type="component" value="Linkage Group LG30"/>
</dbReference>
<dbReference type="InterPro" id="IPR008615">
    <property type="entry name" value="FNIP"/>
</dbReference>
<dbReference type="EMBL" id="FN649755">
    <property type="protein sequence ID" value="CBJ28452.1"/>
    <property type="molecule type" value="Genomic_DNA"/>
</dbReference>